<dbReference type="Proteomes" id="UP000242972">
    <property type="component" value="Unassembled WGS sequence"/>
</dbReference>
<reference evidence="2 3" key="1">
    <citation type="journal article" date="2014" name="BMC Genomics">
        <title>Comparison of environmental and isolate Sulfobacillus genomes reveals diverse carbon, sulfur, nitrogen, and hydrogen metabolisms.</title>
        <authorList>
            <person name="Justice N.B."/>
            <person name="Norman A."/>
            <person name="Brown C.T."/>
            <person name="Singh A."/>
            <person name="Thomas B.C."/>
            <person name="Banfield J.F."/>
        </authorList>
    </citation>
    <scope>NUCLEOTIDE SEQUENCE [LARGE SCALE GENOMIC DNA]</scope>
    <source>
        <strain evidence="2">AMDSBA4</strain>
    </source>
</reference>
<evidence type="ECO:0000256" key="1">
    <source>
        <dbReference type="SAM" id="Phobius"/>
    </source>
</evidence>
<accession>A0A2T2XHH1</accession>
<keyword evidence="1" id="KW-0472">Membrane</keyword>
<feature type="transmembrane region" description="Helical" evidence="1">
    <location>
        <begin position="20"/>
        <end position="46"/>
    </location>
</feature>
<keyword evidence="1" id="KW-0812">Transmembrane</keyword>
<proteinExistence type="predicted"/>
<dbReference type="AlphaFoldDB" id="A0A2T2XHH1"/>
<evidence type="ECO:0000313" key="2">
    <source>
        <dbReference type="EMBL" id="PSR33943.1"/>
    </source>
</evidence>
<dbReference type="EMBL" id="PXYW01000014">
    <property type="protein sequence ID" value="PSR33943.1"/>
    <property type="molecule type" value="Genomic_DNA"/>
</dbReference>
<sequence length="120" mass="13089">MNTSLVTWLRWLGLAAKPLVLSSISAVLVGLVTVTPQFFSLAHAVFLPALSYVVMRRGSHMAVVEAVQTLLMVALYPTDLHFRPYLIIEAAPFAVAITWATNMRTRAASRWRAAVAAHGA</sequence>
<comment type="caution">
    <text evidence="2">The sequence shown here is derived from an EMBL/GenBank/DDBJ whole genome shotgun (WGS) entry which is preliminary data.</text>
</comment>
<feature type="transmembrane region" description="Helical" evidence="1">
    <location>
        <begin position="82"/>
        <end position="102"/>
    </location>
</feature>
<evidence type="ECO:0000313" key="3">
    <source>
        <dbReference type="Proteomes" id="UP000242972"/>
    </source>
</evidence>
<protein>
    <submittedName>
        <fullName evidence="2">Uncharacterized protein</fullName>
    </submittedName>
</protein>
<keyword evidence="1" id="KW-1133">Transmembrane helix</keyword>
<name>A0A2T2XHH1_9FIRM</name>
<organism evidence="2 3">
    <name type="scientific">Sulfobacillus benefaciens</name>
    <dbReference type="NCBI Taxonomy" id="453960"/>
    <lineage>
        <taxon>Bacteria</taxon>
        <taxon>Bacillati</taxon>
        <taxon>Bacillota</taxon>
        <taxon>Clostridia</taxon>
        <taxon>Eubacteriales</taxon>
        <taxon>Clostridiales Family XVII. Incertae Sedis</taxon>
        <taxon>Sulfobacillus</taxon>
    </lineage>
</organism>
<gene>
    <name evidence="2" type="ORF">C7B46_07440</name>
</gene>